<dbReference type="GO" id="GO:0006999">
    <property type="term" value="P:nuclear pore organization"/>
    <property type="evidence" value="ECO:0007669"/>
    <property type="project" value="TreeGrafter"/>
</dbReference>
<dbReference type="GO" id="GO:0017056">
    <property type="term" value="F:structural constituent of nuclear pore"/>
    <property type="evidence" value="ECO:0007669"/>
    <property type="project" value="TreeGrafter"/>
</dbReference>
<comment type="similarity">
    <text evidence="2">Belongs to the NUP186/NUP192/NUP205 family.</text>
</comment>
<keyword evidence="3" id="KW-0813">Transport</keyword>
<name>A0A9P4S320_9PEZI</name>
<accession>A0A9P4S320</accession>
<evidence type="ECO:0000256" key="3">
    <source>
        <dbReference type="ARBA" id="ARBA00022448"/>
    </source>
</evidence>
<evidence type="ECO:0000313" key="5">
    <source>
        <dbReference type="EMBL" id="KAF2835397.1"/>
    </source>
</evidence>
<dbReference type="PANTHER" id="PTHR31344">
    <property type="entry name" value="NUCLEAR PORE COMPLEX PROTEIN NUP205"/>
    <property type="match status" value="1"/>
</dbReference>
<evidence type="ECO:0000256" key="4">
    <source>
        <dbReference type="ARBA" id="ARBA00023242"/>
    </source>
</evidence>
<organism evidence="5 6">
    <name type="scientific">Patellaria atrata CBS 101060</name>
    <dbReference type="NCBI Taxonomy" id="1346257"/>
    <lineage>
        <taxon>Eukaryota</taxon>
        <taxon>Fungi</taxon>
        <taxon>Dikarya</taxon>
        <taxon>Ascomycota</taxon>
        <taxon>Pezizomycotina</taxon>
        <taxon>Dothideomycetes</taxon>
        <taxon>Dothideomycetes incertae sedis</taxon>
        <taxon>Patellariales</taxon>
        <taxon>Patellariaceae</taxon>
        <taxon>Patellaria</taxon>
    </lineage>
</organism>
<evidence type="ECO:0000313" key="6">
    <source>
        <dbReference type="Proteomes" id="UP000799429"/>
    </source>
</evidence>
<dbReference type="Pfam" id="PF11894">
    <property type="entry name" value="Nup192"/>
    <property type="match status" value="1"/>
</dbReference>
<dbReference type="EMBL" id="MU006109">
    <property type="protein sequence ID" value="KAF2835397.1"/>
    <property type="molecule type" value="Genomic_DNA"/>
</dbReference>
<dbReference type="OrthoDB" id="2019644at2759"/>
<protein>
    <submittedName>
        <fullName evidence="5">Nuclear pore complex subunit Nup192</fullName>
    </submittedName>
</protein>
<comment type="caution">
    <text evidence="5">The sequence shown here is derived from an EMBL/GenBank/DDBJ whole genome shotgun (WGS) entry which is preliminary data.</text>
</comment>
<dbReference type="InterPro" id="IPR021827">
    <property type="entry name" value="Nup186/Nup192/Nup205"/>
</dbReference>
<evidence type="ECO:0000256" key="1">
    <source>
        <dbReference type="ARBA" id="ARBA00004123"/>
    </source>
</evidence>
<dbReference type="Proteomes" id="UP000799429">
    <property type="component" value="Unassembled WGS sequence"/>
</dbReference>
<keyword evidence="6" id="KW-1185">Reference proteome</keyword>
<proteinExistence type="inferred from homology"/>
<reference evidence="5" key="1">
    <citation type="journal article" date="2020" name="Stud. Mycol.">
        <title>101 Dothideomycetes genomes: a test case for predicting lifestyles and emergence of pathogens.</title>
        <authorList>
            <person name="Haridas S."/>
            <person name="Albert R."/>
            <person name="Binder M."/>
            <person name="Bloem J."/>
            <person name="Labutti K."/>
            <person name="Salamov A."/>
            <person name="Andreopoulos B."/>
            <person name="Baker S."/>
            <person name="Barry K."/>
            <person name="Bills G."/>
            <person name="Bluhm B."/>
            <person name="Cannon C."/>
            <person name="Castanera R."/>
            <person name="Culley D."/>
            <person name="Daum C."/>
            <person name="Ezra D."/>
            <person name="Gonzalez J."/>
            <person name="Henrissat B."/>
            <person name="Kuo A."/>
            <person name="Liang C."/>
            <person name="Lipzen A."/>
            <person name="Lutzoni F."/>
            <person name="Magnuson J."/>
            <person name="Mondo S."/>
            <person name="Nolan M."/>
            <person name="Ohm R."/>
            <person name="Pangilinan J."/>
            <person name="Park H.-J."/>
            <person name="Ramirez L."/>
            <person name="Alfaro M."/>
            <person name="Sun H."/>
            <person name="Tritt A."/>
            <person name="Yoshinaga Y."/>
            <person name="Zwiers L.-H."/>
            <person name="Turgeon B."/>
            <person name="Goodwin S."/>
            <person name="Spatafora J."/>
            <person name="Crous P."/>
            <person name="Grigoriev I."/>
        </authorList>
    </citation>
    <scope>NUCLEOTIDE SEQUENCE</scope>
    <source>
        <strain evidence="5">CBS 101060</strain>
    </source>
</reference>
<keyword evidence="4" id="KW-0539">Nucleus</keyword>
<sequence>MEEVDSLERLQGLYRDLVAYLDRRLPSIDRLSNELQAREQDFRKLLDRTRKSEKSRQSLVKDQTITVDEVEYAINDEFKQETVKLADELDLDEIQAAKLFLDAQKNAATLDRSPLSSAIIRFHQERQFLLECLRLVINAFVDRQNIGEDEDDPGEEGEDKQRITPFVEAVLGAQNGRIESIAKYWQKCFSEMAEIEGWLQNLTMQMQKASVLGGTIPPELLEIIDFQQSSLIKQHESLAAICTALAKGTFAKHEELRLILSRLKSMDRSDIILIHYVPVLSAAISTVASAGTCLPEDAKSIHEMICGNKENEAWMIRNLHAATIGIWLAEYSGRFGDENAVNADADQRGQQFESALKDGAFHFILSICQSTKASDWWDPARAGIVSFLLQETPILPGESPKPSEHFQKTIMEQFRAFTDSFISNMPDTLRKLKSEEDDQRRLFHSRFRNGPVDYETHLERFLLIMAFAYEGDPEAALNFWTEPEGNLFGFLQWAAKRQTTPRVAAFCELLLAISEGEECAKFANTFLVEEGPSTSGKLRRTNSLSWHQIFTELQFYAATIRDRLTVPTQSNAYSQGQSYVDQVVEPESAMMLECYLRLVAHLCRETSTTRDFIMNQSTFHLHEMLILLCSSSIDSRLRACAFNTLGSLLTEKSSGITELMWNLLDQWITGQTSNVSKPNPLQINHATSESKIFDAIFSSFEEANAFVSLLQALVAQYPTDSGLHDTLPFPENLGSAYRMPGIEFYIDFVVGRIFGYKSLEIQDLIQVRILQWNCLNLIHTCLNTFNEHLVIFANRANVGIDKAIESSSLSAYVRLHPFARVMEWVFNDKVLQALFAAAHQDVDEVNIAATNSPLIMSLVRSIQVMDLVMKLQSTYLDIVRPIVKIQSPNRSRIVSNSSLASFEDAILGNLQLVVDLGLYCGTGNQDLTIVSLNLLEKLASSRKLAVSPNIGFNQRAERSRLIAIMEKNDEAERISRALCSALELDPRELEVGADSPGYHIKLNILKFLDGSIAASPTKPTLAHLLLGFVCNSTTIDIADDSLFASGTSLFHSVLKLTLEYPQSDIRSFRPWMTTIRRYCIQILQKLWSSPLSSIYTLTELRSNEYLFVQFVNQITVGTQTPWDGLPITDPDFVFSESAIAFIDFLTERGAFYDYLSREIRTLSQSGSPTLKARVQSALLGTTVLLTGEQIPNPSIFDLFDVTDLNVPGNFRKPTLKHLKDLNFEISRSSGTGSATLYDLDQVIELITLKKNQLKKEGALSSPAHEQEFQTEAQLVLTYLHGHNQGHLIAQKQADVLESWAQLMTVFMQSSDFEASLKTSLILRAFQLILPKLEKSFSEDPKTALILADLSRALVRDIDFASKILERTKTGDYANDRLFQVFRASLAGVTCLVGSSKLREILYQVCYRYLRGSTKGPKLTGDATSKGSNMGRHSIRTIKLAGERLIETICDDAYAGEGTCKISALLTLDTLVSLAIQEESNYLIESFVRLNFIYVLVDSIKNIPAELQSLHASDLPLVLSYYDAALSLLLRISRTRSGAAHVTNAGLFQSVRDSQIFSVDPDLGLQFENPGALKKFFSLMLSVLQVINSVVLSRGPQNDQTIQQATQFLNENRHTVVAIFKRHARVGGVNNENSGDLSDLVDNFTLLIAATDFLEFEETNTLHTSKAAHAQFS</sequence>
<dbReference type="GO" id="GO:0044611">
    <property type="term" value="C:nuclear pore inner ring"/>
    <property type="evidence" value="ECO:0007669"/>
    <property type="project" value="TreeGrafter"/>
</dbReference>
<dbReference type="PANTHER" id="PTHR31344:SF0">
    <property type="entry name" value="NUCLEAR PORE COMPLEX PROTEIN NUP205"/>
    <property type="match status" value="1"/>
</dbReference>
<evidence type="ECO:0000256" key="2">
    <source>
        <dbReference type="ARBA" id="ARBA00005892"/>
    </source>
</evidence>
<comment type="subcellular location">
    <subcellularLocation>
        <location evidence="1">Nucleus</location>
    </subcellularLocation>
</comment>
<gene>
    <name evidence="5" type="ORF">M501DRAFT_999151</name>
</gene>